<evidence type="ECO:0000256" key="1">
    <source>
        <dbReference type="SAM" id="Phobius"/>
    </source>
</evidence>
<dbReference type="EMBL" id="JAHWZX010000017">
    <property type="protein sequence ID" value="MBW4332103.1"/>
    <property type="molecule type" value="Genomic_DNA"/>
</dbReference>
<feature type="transmembrane region" description="Helical" evidence="1">
    <location>
        <begin position="96"/>
        <end position="117"/>
    </location>
</feature>
<name>A0ABS6XPG2_9SPHN</name>
<evidence type="ECO:0000313" key="3">
    <source>
        <dbReference type="Proteomes" id="UP001197214"/>
    </source>
</evidence>
<gene>
    <name evidence="2" type="primary">mreD</name>
    <name evidence="2" type="ORF">KY084_14630</name>
</gene>
<feature type="transmembrane region" description="Helical" evidence="1">
    <location>
        <begin position="12"/>
        <end position="45"/>
    </location>
</feature>
<sequence>MWRRARWLAPVTVMIGSAITLIPFVAVVPILPPFGLMMLIGWRLLRPDIFPPWSPLLLGLFDDLLSGQPMGSAMFFWTACFLAVDVIDSRLVWRDLWHNWVIGAGAVAVTLIGGRIVASPIGAHVDTAVLFQIIVSVAMLPFLFRICAHLGGRGRRT</sequence>
<feature type="transmembrane region" description="Helical" evidence="1">
    <location>
        <begin position="129"/>
        <end position="148"/>
    </location>
</feature>
<keyword evidence="3" id="KW-1185">Reference proteome</keyword>
<reference evidence="2 3" key="1">
    <citation type="submission" date="2021-07" db="EMBL/GenBank/DDBJ databases">
        <title>Stakelama flava sp. nov., a novel endophytic bacterium isolated from branch of Kandelia candel.</title>
        <authorList>
            <person name="Tuo L."/>
        </authorList>
    </citation>
    <scope>NUCLEOTIDE SEQUENCE [LARGE SCALE GENOMIC DNA]</scope>
    <source>
        <strain evidence="2 3">CBK3Z-3</strain>
    </source>
</reference>
<accession>A0ABS6XPG2</accession>
<organism evidence="2 3">
    <name type="scientific">Stakelama flava</name>
    <dbReference type="NCBI Taxonomy" id="2860338"/>
    <lineage>
        <taxon>Bacteria</taxon>
        <taxon>Pseudomonadati</taxon>
        <taxon>Pseudomonadota</taxon>
        <taxon>Alphaproteobacteria</taxon>
        <taxon>Sphingomonadales</taxon>
        <taxon>Sphingomonadaceae</taxon>
        <taxon>Stakelama</taxon>
    </lineage>
</organism>
<protein>
    <submittedName>
        <fullName evidence="2">Rod shape-determining protein MreD</fullName>
    </submittedName>
</protein>
<keyword evidence="1" id="KW-0472">Membrane</keyword>
<proteinExistence type="predicted"/>
<comment type="caution">
    <text evidence="2">The sequence shown here is derived from an EMBL/GenBank/DDBJ whole genome shotgun (WGS) entry which is preliminary data.</text>
</comment>
<feature type="transmembrane region" description="Helical" evidence="1">
    <location>
        <begin position="65"/>
        <end position="84"/>
    </location>
</feature>
<keyword evidence="1" id="KW-1133">Transmembrane helix</keyword>
<keyword evidence="1" id="KW-0812">Transmembrane</keyword>
<dbReference type="Proteomes" id="UP001197214">
    <property type="component" value="Unassembled WGS sequence"/>
</dbReference>
<evidence type="ECO:0000313" key="2">
    <source>
        <dbReference type="EMBL" id="MBW4332103.1"/>
    </source>
</evidence>